<keyword evidence="3" id="KW-1185">Reference proteome</keyword>
<feature type="compositionally biased region" description="Low complexity" evidence="1">
    <location>
        <begin position="225"/>
        <end position="239"/>
    </location>
</feature>
<sequence>MSNQQQMNMGAMGGPVGGGAAGQMNMGTPNSSGGVSNGDPLKRLNTAIYDYLLRNSLYDVARLFSKSVDIETDTKKSPNQRGGQLNGLDDMDIDKAIQDRPDDLPLPQQLGDGPFLQDWWCQFWEIYHGQRSKGKPTTLAYIGAQRQGQKARTNMMGPMDPAQMNNMRGFMPNMNNGMNMAKAMQNSTNMARMAQMKNMAASAQNNMMTGAPQMDRQGSQMDANGPRSGSPGSGDAPSPKRQRLDSMNQGRPGPPGQMPNNPVGPPLPSPTSIAQAQELLRQNGMDPNTIPPQSLHKLAMQPADRQSKSVETYSVSMQQQMKAALNNTQSNMNKGMPNNPNMVPGGPQGSPMSQAGMEGPTGEFYAASNGNRMASNGGPGGPGGGPGNANTNGNGSNHALQDYQMQLMLLEQQNKKRLLMARQEQDNMGNVASGVNGQPFAPGLSPSGRAGDPSPNPNDMARGTPKIGKAGMSPNGDLAGRGSPQPGMINPNTIPPQMRDQLMQNGGMRPPSSHPMSAMNGMTPEQMRVFQQQGGQMMQNGMWAPGQQPPGGMMPGQAGGHPGQVNPNMTPRQASQMGPPPPPQSGTQPSSPSQQPAAPPTPSQTTKAKPPTKKESAKKAAAAKKAGAANAAANANNTTESEQPPTPTPATPITPLHNDTFRKGQPPMPNGQPQPNPMQNNPQGVNNPMQPGGPGPDMNGPFGGSLGDSQFNMDNMLDFSGDLNGTDVLDSFDFDSFLTSGEVDGGLGGNFAFDAFGGDGSIEAGGDMN</sequence>
<dbReference type="Proteomes" id="UP001303373">
    <property type="component" value="Chromosome 14"/>
</dbReference>
<feature type="compositionally biased region" description="Pro residues" evidence="1">
    <location>
        <begin position="252"/>
        <end position="269"/>
    </location>
</feature>
<proteinExistence type="predicted"/>
<dbReference type="InterPro" id="IPR006594">
    <property type="entry name" value="LisH"/>
</dbReference>
<evidence type="ECO:0000313" key="2">
    <source>
        <dbReference type="EMBL" id="WPH05033.1"/>
    </source>
</evidence>
<feature type="region of interest" description="Disordered" evidence="1">
    <location>
        <begin position="209"/>
        <end position="271"/>
    </location>
</feature>
<dbReference type="AlphaFoldDB" id="A0AAQ3MCV0"/>
<feature type="compositionally biased region" description="Low complexity" evidence="1">
    <location>
        <begin position="677"/>
        <end position="700"/>
    </location>
</feature>
<feature type="region of interest" description="Disordered" evidence="1">
    <location>
        <begin position="360"/>
        <end position="398"/>
    </location>
</feature>
<dbReference type="PROSITE" id="PS50896">
    <property type="entry name" value="LISH"/>
    <property type="match status" value="1"/>
</dbReference>
<feature type="compositionally biased region" description="Low complexity" evidence="1">
    <location>
        <begin position="388"/>
        <end position="397"/>
    </location>
</feature>
<reference evidence="2 3" key="1">
    <citation type="submission" date="2023-11" db="EMBL/GenBank/DDBJ databases">
        <title>An acidophilic fungus is an integral part of prey digestion in a carnivorous sundew plant.</title>
        <authorList>
            <person name="Tsai I.J."/>
        </authorList>
    </citation>
    <scope>NUCLEOTIDE SEQUENCE [LARGE SCALE GENOMIC DNA]</scope>
    <source>
        <strain evidence="2">169a</strain>
    </source>
</reference>
<feature type="region of interest" description="Disordered" evidence="1">
    <location>
        <begin position="283"/>
        <end position="316"/>
    </location>
</feature>
<feature type="compositionally biased region" description="Low complexity" evidence="1">
    <location>
        <begin position="585"/>
        <end position="596"/>
    </location>
</feature>
<feature type="compositionally biased region" description="Gly residues" evidence="1">
    <location>
        <begin position="377"/>
        <end position="387"/>
    </location>
</feature>
<feature type="region of interest" description="Disordered" evidence="1">
    <location>
        <begin position="429"/>
        <end position="520"/>
    </location>
</feature>
<accession>A0AAQ3MCV0</accession>
<evidence type="ECO:0000256" key="1">
    <source>
        <dbReference type="SAM" id="MobiDB-lite"/>
    </source>
</evidence>
<protein>
    <submittedName>
        <fullName evidence="2">Transcriptional activator soma</fullName>
    </submittedName>
</protein>
<dbReference type="EMBL" id="CP138593">
    <property type="protein sequence ID" value="WPH05033.1"/>
    <property type="molecule type" value="Genomic_DNA"/>
</dbReference>
<organism evidence="2 3">
    <name type="scientific">Acrodontium crateriforme</name>
    <dbReference type="NCBI Taxonomy" id="150365"/>
    <lineage>
        <taxon>Eukaryota</taxon>
        <taxon>Fungi</taxon>
        <taxon>Dikarya</taxon>
        <taxon>Ascomycota</taxon>
        <taxon>Pezizomycotina</taxon>
        <taxon>Dothideomycetes</taxon>
        <taxon>Dothideomycetidae</taxon>
        <taxon>Mycosphaerellales</taxon>
        <taxon>Teratosphaeriaceae</taxon>
        <taxon>Acrodontium</taxon>
    </lineage>
</organism>
<feature type="region of interest" description="Disordered" evidence="1">
    <location>
        <begin position="539"/>
        <end position="715"/>
    </location>
</feature>
<evidence type="ECO:0000313" key="3">
    <source>
        <dbReference type="Proteomes" id="UP001303373"/>
    </source>
</evidence>
<feature type="compositionally biased region" description="Gly residues" evidence="1">
    <location>
        <begin position="553"/>
        <end position="562"/>
    </location>
</feature>
<feature type="compositionally biased region" description="Pro residues" evidence="1">
    <location>
        <begin position="666"/>
        <end position="676"/>
    </location>
</feature>
<name>A0AAQ3MCV0_9PEZI</name>
<gene>
    <name evidence="2" type="ORF">R9X50_00793100</name>
</gene>
<feature type="compositionally biased region" description="Low complexity" evidence="1">
    <location>
        <begin position="619"/>
        <end position="643"/>
    </location>
</feature>